<reference evidence="1" key="1">
    <citation type="submission" date="2021-02" db="EMBL/GenBank/DDBJ databases">
        <authorList>
            <consortium name="DOE Joint Genome Institute"/>
            <person name="Ahrendt S."/>
            <person name="Looney B.P."/>
            <person name="Miyauchi S."/>
            <person name="Morin E."/>
            <person name="Drula E."/>
            <person name="Courty P.E."/>
            <person name="Chicoki N."/>
            <person name="Fauchery L."/>
            <person name="Kohler A."/>
            <person name="Kuo A."/>
            <person name="Labutti K."/>
            <person name="Pangilinan J."/>
            <person name="Lipzen A."/>
            <person name="Riley R."/>
            <person name="Andreopoulos W."/>
            <person name="He G."/>
            <person name="Johnson J."/>
            <person name="Barry K.W."/>
            <person name="Grigoriev I.V."/>
            <person name="Nagy L."/>
            <person name="Hibbett D."/>
            <person name="Henrissat B."/>
            <person name="Matheny P.B."/>
            <person name="Labbe J."/>
            <person name="Martin F."/>
        </authorList>
    </citation>
    <scope>NUCLEOTIDE SEQUENCE</scope>
    <source>
        <strain evidence="1">EC-137</strain>
    </source>
</reference>
<keyword evidence="2" id="KW-1185">Reference proteome</keyword>
<sequence length="371" mass="42199">MHIKRFTLTSKKNWWMVELDEEEESPPKSAIHPPPPYTTDHSLHRDDPHRHDSAHVRARSRSRQRSRPPTRPPSPEQYNPPRRPNAIFSFPTPSIYSAGPNPTASMQPFTQGSASELFKCVVKKPEYVTLEINGEVQSNAIDVATQFLAELRVYTTVSHHRNLPVFLGCLDGVGMVMEYIEGRTLYQFMKDGELTRSRKCDFHNQLLDAMCHVHSFGLSHGDLSTLNIQVTHNGTTLKLFDFGRSVAATSVFAPPDGEPVDPFAWMTANPSATPRVEQIHPGTRPFSAPEILRGECQDACLADAYSFGMILVCLERSELVDAKPWEQRKDKLPTDLFNGCTMWVDRIKQYLARFDSRRRLMMEDMVMILDD</sequence>
<dbReference type="Proteomes" id="UP000814128">
    <property type="component" value="Unassembled WGS sequence"/>
</dbReference>
<gene>
    <name evidence="1" type="ORF">K488DRAFT_40134</name>
</gene>
<reference evidence="1" key="2">
    <citation type="journal article" date="2022" name="New Phytol.">
        <title>Evolutionary transition to the ectomycorrhizal habit in the genomes of a hyperdiverse lineage of mushroom-forming fungi.</title>
        <authorList>
            <person name="Looney B."/>
            <person name="Miyauchi S."/>
            <person name="Morin E."/>
            <person name="Drula E."/>
            <person name="Courty P.E."/>
            <person name="Kohler A."/>
            <person name="Kuo A."/>
            <person name="LaButti K."/>
            <person name="Pangilinan J."/>
            <person name="Lipzen A."/>
            <person name="Riley R."/>
            <person name="Andreopoulos W."/>
            <person name="He G."/>
            <person name="Johnson J."/>
            <person name="Nolan M."/>
            <person name="Tritt A."/>
            <person name="Barry K.W."/>
            <person name="Grigoriev I.V."/>
            <person name="Nagy L.G."/>
            <person name="Hibbett D."/>
            <person name="Henrissat B."/>
            <person name="Matheny P.B."/>
            <person name="Labbe J."/>
            <person name="Martin F.M."/>
        </authorList>
    </citation>
    <scope>NUCLEOTIDE SEQUENCE</scope>
    <source>
        <strain evidence="1">EC-137</strain>
    </source>
</reference>
<organism evidence="1 2">
    <name type="scientific">Vararia minispora EC-137</name>
    <dbReference type="NCBI Taxonomy" id="1314806"/>
    <lineage>
        <taxon>Eukaryota</taxon>
        <taxon>Fungi</taxon>
        <taxon>Dikarya</taxon>
        <taxon>Basidiomycota</taxon>
        <taxon>Agaricomycotina</taxon>
        <taxon>Agaricomycetes</taxon>
        <taxon>Russulales</taxon>
        <taxon>Lachnocladiaceae</taxon>
        <taxon>Vararia</taxon>
    </lineage>
</organism>
<protein>
    <submittedName>
        <fullName evidence="1">Kinase-like protein</fullName>
    </submittedName>
</protein>
<name>A0ACB8QZ44_9AGAM</name>
<dbReference type="EMBL" id="MU273467">
    <property type="protein sequence ID" value="KAI0036942.1"/>
    <property type="molecule type" value="Genomic_DNA"/>
</dbReference>
<evidence type="ECO:0000313" key="2">
    <source>
        <dbReference type="Proteomes" id="UP000814128"/>
    </source>
</evidence>
<accession>A0ACB8QZ44</accession>
<proteinExistence type="predicted"/>
<comment type="caution">
    <text evidence="1">The sequence shown here is derived from an EMBL/GenBank/DDBJ whole genome shotgun (WGS) entry which is preliminary data.</text>
</comment>
<evidence type="ECO:0000313" key="1">
    <source>
        <dbReference type="EMBL" id="KAI0036942.1"/>
    </source>
</evidence>